<dbReference type="PATRIC" id="fig|28092.6.peg.1489"/>
<protein>
    <submittedName>
        <fullName evidence="1">Uncharacterized protein</fullName>
    </submittedName>
</protein>
<accession>A0A0F5K3K9</accession>
<reference evidence="1 2" key="1">
    <citation type="submission" date="2015-03" db="EMBL/GenBank/DDBJ databases">
        <title>Draft Genome Sequence of Burkholderia andropogonis type strain ICMP2807, isolated from Sorghum bicolor.</title>
        <authorList>
            <person name="Lopes-Santos L."/>
            <person name="Castro D.B."/>
            <person name="Ottoboni L.M."/>
            <person name="Park D."/>
            <person name="Weirc B.S."/>
            <person name="Destefano S.A."/>
        </authorList>
    </citation>
    <scope>NUCLEOTIDE SEQUENCE [LARGE SCALE GENOMIC DNA]</scope>
    <source>
        <strain evidence="1 2">ICMP2807</strain>
    </source>
</reference>
<dbReference type="EMBL" id="LAQU01000004">
    <property type="protein sequence ID" value="KKB64479.1"/>
    <property type="molecule type" value="Genomic_DNA"/>
</dbReference>
<dbReference type="Proteomes" id="UP000033618">
    <property type="component" value="Unassembled WGS sequence"/>
</dbReference>
<evidence type="ECO:0000313" key="1">
    <source>
        <dbReference type="EMBL" id="KKB64479.1"/>
    </source>
</evidence>
<gene>
    <name evidence="1" type="ORF">WM40_06250</name>
</gene>
<sequence length="115" mass="13173">MLPGPLFAPIDQSRRRPIPAWRAAPQPRCALYSSDATWHYRWNSEASHFPMMLPTDAVLNVRIGLIHPIAAFAAFPPRCDDINAAYLNLRRDLQYRMRENPSNSACELRLSRLAK</sequence>
<dbReference type="AlphaFoldDB" id="A0A0F5K3K9"/>
<comment type="caution">
    <text evidence="1">The sequence shown here is derived from an EMBL/GenBank/DDBJ whole genome shotgun (WGS) entry which is preliminary data.</text>
</comment>
<keyword evidence="2" id="KW-1185">Reference proteome</keyword>
<evidence type="ECO:0000313" key="2">
    <source>
        <dbReference type="Proteomes" id="UP000033618"/>
    </source>
</evidence>
<organism evidence="1 2">
    <name type="scientific">Robbsia andropogonis</name>
    <dbReference type="NCBI Taxonomy" id="28092"/>
    <lineage>
        <taxon>Bacteria</taxon>
        <taxon>Pseudomonadati</taxon>
        <taxon>Pseudomonadota</taxon>
        <taxon>Betaproteobacteria</taxon>
        <taxon>Burkholderiales</taxon>
        <taxon>Burkholderiaceae</taxon>
        <taxon>Robbsia</taxon>
    </lineage>
</organism>
<proteinExistence type="predicted"/>
<name>A0A0F5K3K9_9BURK</name>